<proteinExistence type="inferred from homology"/>
<dbReference type="GO" id="GO:0004340">
    <property type="term" value="F:glucokinase activity"/>
    <property type="evidence" value="ECO:0007669"/>
    <property type="project" value="TreeGrafter"/>
</dbReference>
<dbReference type="AlphaFoldDB" id="A0AAD4XXD1"/>
<dbReference type="PANTHER" id="PTHR19443">
    <property type="entry name" value="HEXOKINASE"/>
    <property type="match status" value="1"/>
</dbReference>
<dbReference type="Pfam" id="PF00349">
    <property type="entry name" value="Hexokinase_1"/>
    <property type="match status" value="1"/>
</dbReference>
<comment type="similarity">
    <text evidence="6">Belongs to the hexokinase family.</text>
</comment>
<dbReference type="GO" id="GO:0001678">
    <property type="term" value="P:intracellular glucose homeostasis"/>
    <property type="evidence" value="ECO:0007669"/>
    <property type="project" value="InterPro"/>
</dbReference>
<dbReference type="GO" id="GO:0005524">
    <property type="term" value="F:ATP binding"/>
    <property type="evidence" value="ECO:0007669"/>
    <property type="project" value="UniProtKB-UniRule"/>
</dbReference>
<accession>A0AAD4XXD1</accession>
<evidence type="ECO:0000259" key="7">
    <source>
        <dbReference type="Pfam" id="PF00349"/>
    </source>
</evidence>
<dbReference type="SUPFAM" id="SSF53067">
    <property type="entry name" value="Actin-like ATPase domain"/>
    <property type="match status" value="1"/>
</dbReference>
<comment type="catalytic activity">
    <reaction evidence="5">
        <text>D-fructose + ATP = D-fructose 6-phosphate + ADP + H(+)</text>
        <dbReference type="Rhea" id="RHEA:16125"/>
        <dbReference type="ChEBI" id="CHEBI:15378"/>
        <dbReference type="ChEBI" id="CHEBI:30616"/>
        <dbReference type="ChEBI" id="CHEBI:37721"/>
        <dbReference type="ChEBI" id="CHEBI:61527"/>
        <dbReference type="ChEBI" id="CHEBI:456216"/>
        <dbReference type="EC" id="2.7.1.1"/>
    </reaction>
    <physiologicalReaction direction="left-to-right" evidence="5">
        <dbReference type="Rhea" id="RHEA:16126"/>
    </physiologicalReaction>
</comment>
<evidence type="ECO:0000256" key="3">
    <source>
        <dbReference type="ARBA" id="ARBA00023152"/>
    </source>
</evidence>
<sequence length="123" mass="13741">MGLLLKNLFELAKFVATEGDGFELAPGRQIQLGFTFYFPVEKASIAFGTPINWTKGFLIEDAMNDTIGTLFRGKYFNNDVIAAVILGTRTKAAYMERAHAIPKWHGLLPKSGEMRLSYLCFLS</sequence>
<keyword evidence="9" id="KW-1185">Reference proteome</keyword>
<dbReference type="EC" id="2.7.1.-" evidence="6"/>
<dbReference type="GO" id="GO:0005536">
    <property type="term" value="F:D-glucose binding"/>
    <property type="evidence" value="ECO:0007669"/>
    <property type="project" value="InterPro"/>
</dbReference>
<dbReference type="InterPro" id="IPR022672">
    <property type="entry name" value="Hexokinase_N"/>
</dbReference>
<reference evidence="8" key="1">
    <citation type="submission" date="2022-04" db="EMBL/GenBank/DDBJ databases">
        <title>A functionally conserved STORR gene fusion in Papaver species that diverged 16.8 million years ago.</title>
        <authorList>
            <person name="Catania T."/>
        </authorList>
    </citation>
    <scope>NUCLEOTIDE SEQUENCE</scope>
    <source>
        <strain evidence="8">S-188037</strain>
    </source>
</reference>
<feature type="domain" description="Hexokinase N-terminal" evidence="7">
    <location>
        <begin position="11"/>
        <end position="79"/>
    </location>
</feature>
<dbReference type="PANTHER" id="PTHR19443:SF16">
    <property type="entry name" value="HEXOKINASE TYPE 1-RELATED"/>
    <property type="match status" value="1"/>
</dbReference>
<dbReference type="Gene3D" id="3.40.367.20">
    <property type="match status" value="1"/>
</dbReference>
<keyword evidence="6" id="KW-0067">ATP-binding</keyword>
<evidence type="ECO:0000256" key="2">
    <source>
        <dbReference type="ARBA" id="ARBA00005028"/>
    </source>
</evidence>
<protein>
    <recommendedName>
        <fullName evidence="6">Phosphotransferase</fullName>
        <ecNumber evidence="6">2.7.1.-</ecNumber>
    </recommendedName>
</protein>
<evidence type="ECO:0000256" key="5">
    <source>
        <dbReference type="ARBA" id="ARBA00047905"/>
    </source>
</evidence>
<comment type="caution">
    <text evidence="8">The sequence shown here is derived from an EMBL/GenBank/DDBJ whole genome shotgun (WGS) entry which is preliminary data.</text>
</comment>
<dbReference type="Proteomes" id="UP001202328">
    <property type="component" value="Unassembled WGS sequence"/>
</dbReference>
<dbReference type="InterPro" id="IPR001312">
    <property type="entry name" value="Hexokinase"/>
</dbReference>
<comment type="pathway">
    <text evidence="2">Carbohydrate metabolism; hexose metabolism.</text>
</comment>
<dbReference type="GO" id="GO:0005829">
    <property type="term" value="C:cytosol"/>
    <property type="evidence" value="ECO:0007669"/>
    <property type="project" value="TreeGrafter"/>
</dbReference>
<keyword evidence="3 6" id="KW-0324">Glycolysis</keyword>
<keyword evidence="6" id="KW-0418">Kinase</keyword>
<name>A0AAD4XXD1_9MAGN</name>
<dbReference type="GO" id="GO:0008865">
    <property type="term" value="F:fructokinase activity"/>
    <property type="evidence" value="ECO:0007669"/>
    <property type="project" value="TreeGrafter"/>
</dbReference>
<comment type="pathway">
    <text evidence="1">Carbohydrate degradation; glycolysis; D-glyceraldehyde 3-phosphate and glycerone phosphate from D-glucose: step 1/4.</text>
</comment>
<dbReference type="GO" id="GO:0005739">
    <property type="term" value="C:mitochondrion"/>
    <property type="evidence" value="ECO:0007669"/>
    <property type="project" value="TreeGrafter"/>
</dbReference>
<evidence type="ECO:0000256" key="4">
    <source>
        <dbReference type="ARBA" id="ARBA00044613"/>
    </source>
</evidence>
<dbReference type="Gene3D" id="3.30.420.40">
    <property type="match status" value="1"/>
</dbReference>
<dbReference type="GO" id="GO:0006006">
    <property type="term" value="P:glucose metabolic process"/>
    <property type="evidence" value="ECO:0007669"/>
    <property type="project" value="TreeGrafter"/>
</dbReference>
<dbReference type="EMBL" id="JAJJMB010001069">
    <property type="protein sequence ID" value="KAI3959396.1"/>
    <property type="molecule type" value="Genomic_DNA"/>
</dbReference>
<gene>
    <name evidence="8" type="ORF">MKW98_018986</name>
</gene>
<evidence type="ECO:0000256" key="6">
    <source>
        <dbReference type="RuleBase" id="RU362007"/>
    </source>
</evidence>
<evidence type="ECO:0000313" key="8">
    <source>
        <dbReference type="EMBL" id="KAI3959396.1"/>
    </source>
</evidence>
<keyword evidence="6" id="KW-0547">Nucleotide-binding</keyword>
<dbReference type="GO" id="GO:0006096">
    <property type="term" value="P:glycolytic process"/>
    <property type="evidence" value="ECO:0007669"/>
    <property type="project" value="UniProtKB-KW"/>
</dbReference>
<comment type="catalytic activity">
    <reaction evidence="4">
        <text>a D-hexose + ATP = a D-hexose 6-phosphate + ADP + H(+)</text>
        <dbReference type="Rhea" id="RHEA:22740"/>
        <dbReference type="ChEBI" id="CHEBI:4194"/>
        <dbReference type="ChEBI" id="CHEBI:15378"/>
        <dbReference type="ChEBI" id="CHEBI:30616"/>
        <dbReference type="ChEBI" id="CHEBI:229467"/>
        <dbReference type="ChEBI" id="CHEBI:456216"/>
        <dbReference type="EC" id="2.7.1.1"/>
    </reaction>
    <physiologicalReaction direction="left-to-right" evidence="4">
        <dbReference type="Rhea" id="RHEA:22741"/>
    </physiologicalReaction>
</comment>
<organism evidence="8 9">
    <name type="scientific">Papaver atlanticum</name>
    <dbReference type="NCBI Taxonomy" id="357466"/>
    <lineage>
        <taxon>Eukaryota</taxon>
        <taxon>Viridiplantae</taxon>
        <taxon>Streptophyta</taxon>
        <taxon>Embryophyta</taxon>
        <taxon>Tracheophyta</taxon>
        <taxon>Spermatophyta</taxon>
        <taxon>Magnoliopsida</taxon>
        <taxon>Ranunculales</taxon>
        <taxon>Papaveraceae</taxon>
        <taxon>Papaveroideae</taxon>
        <taxon>Papaver</taxon>
    </lineage>
</organism>
<evidence type="ECO:0000256" key="1">
    <source>
        <dbReference type="ARBA" id="ARBA00004888"/>
    </source>
</evidence>
<dbReference type="InterPro" id="IPR043129">
    <property type="entry name" value="ATPase_NBD"/>
</dbReference>
<evidence type="ECO:0000313" key="9">
    <source>
        <dbReference type="Proteomes" id="UP001202328"/>
    </source>
</evidence>
<keyword evidence="6" id="KW-0808">Transferase</keyword>